<comment type="subcellular location">
    <subcellularLocation>
        <location evidence="1">Membrane</location>
    </subcellularLocation>
</comment>
<sequence>MSTPQPPIAPQTPAAPIPTYMTPSIILTVASFIVCCLSCVSIVGIGTGIVAIVFGSKTSKALAAGDITAAQAASRNAKIWMWVTAGLLALGFLVWIISLATIGVGGYMEQMQQFQRQLESSR</sequence>
<evidence type="ECO:0000256" key="3">
    <source>
        <dbReference type="ARBA" id="ARBA00022989"/>
    </source>
</evidence>
<dbReference type="Pfam" id="PF04505">
    <property type="entry name" value="CD225"/>
    <property type="match status" value="1"/>
</dbReference>
<name>A0AB34TIQ7_STEMA</name>
<dbReference type="EMBL" id="JZIW01000001">
    <property type="protein sequence ID" value="KOO82970.1"/>
    <property type="molecule type" value="Genomic_DNA"/>
</dbReference>
<feature type="transmembrane region" description="Helical" evidence="5">
    <location>
        <begin position="25"/>
        <end position="54"/>
    </location>
</feature>
<evidence type="ECO:0000256" key="4">
    <source>
        <dbReference type="ARBA" id="ARBA00023136"/>
    </source>
</evidence>
<organism evidence="6 7">
    <name type="scientific">Stenotrophomonas maltophilia</name>
    <name type="common">Pseudomonas maltophilia</name>
    <name type="synonym">Xanthomonas maltophilia</name>
    <dbReference type="NCBI Taxonomy" id="40324"/>
    <lineage>
        <taxon>Bacteria</taxon>
        <taxon>Pseudomonadati</taxon>
        <taxon>Pseudomonadota</taxon>
        <taxon>Gammaproteobacteria</taxon>
        <taxon>Lysobacterales</taxon>
        <taxon>Lysobacteraceae</taxon>
        <taxon>Stenotrophomonas</taxon>
        <taxon>Stenotrophomonas maltophilia group</taxon>
    </lineage>
</organism>
<proteinExistence type="predicted"/>
<keyword evidence="2 5" id="KW-0812">Transmembrane</keyword>
<feature type="transmembrane region" description="Helical" evidence="5">
    <location>
        <begin position="79"/>
        <end position="108"/>
    </location>
</feature>
<reference evidence="6 7" key="1">
    <citation type="journal article" date="2015" name="Antimicrob. Agents Chemother.">
        <title>Whole-Genome Sequencing Identifies Emergence of a Quinolone Resistance Mutation in a Case of Stenotrophomonas maltophilia Bacteremia.</title>
        <authorList>
            <person name="Pak T.R."/>
            <person name="Altman D.R."/>
            <person name="Attie O."/>
            <person name="Sebra R."/>
            <person name="Hamula C.L."/>
            <person name="Lewis M."/>
            <person name="Deikus G."/>
            <person name="Newman L.C."/>
            <person name="Fang G."/>
            <person name="Hand J."/>
            <person name="Papel G."/>
            <person name="Wallach F."/>
            <person name="Schadt E.E."/>
            <person name="Huprikar S."/>
            <person name="van Bakel H."/>
            <person name="Kasarskis A."/>
            <person name="Bashir A."/>
        </authorList>
    </citation>
    <scope>NUCLEOTIDE SEQUENCE [LARGE SCALE GENOMIC DNA]</scope>
    <source>
        <strain evidence="6 7">ISMMS6</strain>
    </source>
</reference>
<evidence type="ECO:0000313" key="6">
    <source>
        <dbReference type="EMBL" id="KOO82970.1"/>
    </source>
</evidence>
<dbReference type="AlphaFoldDB" id="A0AB34TIQ7"/>
<gene>
    <name evidence="6" type="ORF">VL23_06920</name>
</gene>
<keyword evidence="4 5" id="KW-0472">Membrane</keyword>
<dbReference type="GO" id="GO:0016020">
    <property type="term" value="C:membrane"/>
    <property type="evidence" value="ECO:0007669"/>
    <property type="project" value="UniProtKB-SubCell"/>
</dbReference>
<accession>A0AB34TIQ7</accession>
<keyword evidence="3 5" id="KW-1133">Transmembrane helix</keyword>
<dbReference type="RefSeq" id="WP_080375582.1">
    <property type="nucleotide sequence ID" value="NZ_JZIW01000001.1"/>
</dbReference>
<evidence type="ECO:0000256" key="5">
    <source>
        <dbReference type="SAM" id="Phobius"/>
    </source>
</evidence>
<evidence type="ECO:0000313" key="7">
    <source>
        <dbReference type="Proteomes" id="UP000037632"/>
    </source>
</evidence>
<dbReference type="Proteomes" id="UP000037632">
    <property type="component" value="Unassembled WGS sequence"/>
</dbReference>
<evidence type="ECO:0000256" key="1">
    <source>
        <dbReference type="ARBA" id="ARBA00004370"/>
    </source>
</evidence>
<evidence type="ECO:0000256" key="2">
    <source>
        <dbReference type="ARBA" id="ARBA00022692"/>
    </source>
</evidence>
<comment type="caution">
    <text evidence="6">The sequence shown here is derived from an EMBL/GenBank/DDBJ whole genome shotgun (WGS) entry which is preliminary data.</text>
</comment>
<protein>
    <submittedName>
        <fullName evidence="6">Membrane protein</fullName>
    </submittedName>
</protein>
<dbReference type="InterPro" id="IPR007593">
    <property type="entry name" value="CD225/Dispanin_fam"/>
</dbReference>